<name>A0ABT5T767_9RHOB</name>
<organism evidence="3 4">
    <name type="scientific">Roseinatronobacter alkalisoli</name>
    <dbReference type="NCBI Taxonomy" id="3028235"/>
    <lineage>
        <taxon>Bacteria</taxon>
        <taxon>Pseudomonadati</taxon>
        <taxon>Pseudomonadota</taxon>
        <taxon>Alphaproteobacteria</taxon>
        <taxon>Rhodobacterales</taxon>
        <taxon>Paracoccaceae</taxon>
        <taxon>Roseinatronobacter</taxon>
    </lineage>
</organism>
<dbReference type="NCBIfam" id="NF006043">
    <property type="entry name" value="PRK08186.1"/>
    <property type="match status" value="1"/>
</dbReference>
<feature type="domain" description="Allophanate hydrolase C-terminal" evidence="2">
    <location>
        <begin position="460"/>
        <end position="581"/>
    </location>
</feature>
<dbReference type="PANTHER" id="PTHR11895:SF169">
    <property type="entry name" value="GLUTAMYL-TRNA(GLN) AMIDOTRANSFERASE"/>
    <property type="match status" value="1"/>
</dbReference>
<dbReference type="InterPro" id="IPR023631">
    <property type="entry name" value="Amidase_dom"/>
</dbReference>
<dbReference type="InterPro" id="IPR053844">
    <property type="entry name" value="AH_C"/>
</dbReference>
<comment type="caution">
    <text evidence="3">The sequence shown here is derived from an EMBL/GenBank/DDBJ whole genome shotgun (WGS) entry which is preliminary data.</text>
</comment>
<dbReference type="EC" id="3.5.1.54" evidence="3"/>
<protein>
    <submittedName>
        <fullName evidence="3">Allophanate hydrolase</fullName>
        <ecNumber evidence="3">3.5.1.54</ecNumber>
    </submittedName>
</protein>
<dbReference type="EMBL" id="JAQZSM010000005">
    <property type="protein sequence ID" value="MDD7970961.1"/>
    <property type="molecule type" value="Genomic_DNA"/>
</dbReference>
<evidence type="ECO:0000313" key="4">
    <source>
        <dbReference type="Proteomes" id="UP001431784"/>
    </source>
</evidence>
<accession>A0ABT5T767</accession>
<dbReference type="GO" id="GO:0004039">
    <property type="term" value="F:allophanate hydrolase activity"/>
    <property type="evidence" value="ECO:0007669"/>
    <property type="project" value="UniProtKB-EC"/>
</dbReference>
<dbReference type="NCBIfam" id="TIGR02713">
    <property type="entry name" value="allophanate_hyd"/>
    <property type="match status" value="1"/>
</dbReference>
<dbReference type="Proteomes" id="UP001431784">
    <property type="component" value="Unassembled WGS sequence"/>
</dbReference>
<feature type="domain" description="Amidase" evidence="1">
    <location>
        <begin position="26"/>
        <end position="436"/>
    </location>
</feature>
<dbReference type="PANTHER" id="PTHR11895">
    <property type="entry name" value="TRANSAMIDASE"/>
    <property type="match status" value="1"/>
</dbReference>
<reference evidence="3" key="1">
    <citation type="submission" date="2023-02" db="EMBL/GenBank/DDBJ databases">
        <title>Description of Roseinatronobacter alkalisoli sp. nov., an alkaliphilic bacerium isolated from soda soil.</title>
        <authorList>
            <person name="Wei W."/>
        </authorList>
    </citation>
    <scope>NUCLEOTIDE SEQUENCE</scope>
    <source>
        <strain evidence="3">HJB301</strain>
    </source>
</reference>
<dbReference type="InterPro" id="IPR000120">
    <property type="entry name" value="Amidase"/>
</dbReference>
<evidence type="ECO:0000259" key="1">
    <source>
        <dbReference type="Pfam" id="PF01425"/>
    </source>
</evidence>
<dbReference type="Gene3D" id="3.10.490.10">
    <property type="entry name" value="Gamma-glutamyl cyclotransferase-like"/>
    <property type="match status" value="1"/>
</dbReference>
<dbReference type="Pfam" id="PF21986">
    <property type="entry name" value="AH_C"/>
    <property type="match status" value="1"/>
</dbReference>
<dbReference type="RefSeq" id="WP_274351651.1">
    <property type="nucleotide sequence ID" value="NZ_JAQZSM010000005.1"/>
</dbReference>
<dbReference type="Gene3D" id="3.90.1300.10">
    <property type="entry name" value="Amidase signature (AS) domain"/>
    <property type="match status" value="1"/>
</dbReference>
<dbReference type="Pfam" id="PF01425">
    <property type="entry name" value="Amidase"/>
    <property type="match status" value="1"/>
</dbReference>
<proteinExistence type="predicted"/>
<evidence type="ECO:0000313" key="3">
    <source>
        <dbReference type="EMBL" id="MDD7970961.1"/>
    </source>
</evidence>
<dbReference type="Gene3D" id="1.20.58.1700">
    <property type="match status" value="1"/>
</dbReference>
<dbReference type="InterPro" id="IPR014085">
    <property type="entry name" value="Allophanate_hydrolase"/>
</dbReference>
<sequence>MSSLPSPLTICDLHTAYAAGVPVADVLQEIFARIKAVNDPGIFLHLASLAELDMHIQALGAYDPERPLWGVPFVVKDNIDVADMPTTAACPDWAYTPAKDAFAIARLRAAGAIPIGKTNLDQFATGLVGIRTPWPVPRNALDAEIVPGGSSSGSAVAVGHGIVPFSLGTDTAGSGRVPAALNGIVGLKPTLGMVSATGVVPACRTLDTISVFARSVTDAHAVLQAMAGYDPADAYARDIPATPLRPAPPHVKVGIPDPATREFFGDALQAAAFDANLGALRNRGAQIVELDFTPFYDVANMLYDGAWVAERHTVIETLLAQKPDAVHPVTRAIIGKAEGLSATDAFRGIYRLAELRRICAPLIASVDLLAVPSIPTFYTLADLDVDPITPNTNLGTYTNFVNLLDLCALTVPMSPRADGRPGSLTLIAPAGHDARLAAEALALSGQAVAAPDAASGDEIALAVCGAHMSGLPLNHQLASLGGRFVRTTETAPCYSFHALAGGPPDRPGLVREAKGGARIALEIWALPKRALGHLMCQIPAPLGLGSIVLCDGSQVTGFLCEAAGTDGARDITALGGWRAYLSQGVAAQ</sequence>
<gene>
    <name evidence="3" type="primary">atzF</name>
    <name evidence="3" type="ORF">PUT78_07610</name>
</gene>
<dbReference type="SUPFAM" id="SSF75304">
    <property type="entry name" value="Amidase signature (AS) enzymes"/>
    <property type="match status" value="1"/>
</dbReference>
<keyword evidence="4" id="KW-1185">Reference proteome</keyword>
<dbReference type="InterPro" id="IPR036928">
    <property type="entry name" value="AS_sf"/>
</dbReference>
<evidence type="ECO:0000259" key="2">
    <source>
        <dbReference type="Pfam" id="PF21986"/>
    </source>
</evidence>
<keyword evidence="3" id="KW-0378">Hydrolase</keyword>